<dbReference type="InterPro" id="IPR016031">
    <property type="entry name" value="Trp_RNA-bd_attenuator-like_dom"/>
</dbReference>
<dbReference type="RefSeq" id="WP_091306489.1">
    <property type="nucleotide sequence ID" value="NZ_CBCSJU010000001.1"/>
</dbReference>
<dbReference type="PANTHER" id="PTHR43657">
    <property type="entry name" value="TRYPTOPHAN RNA-BINDING ATTENUATOR PROTEIN-LIKE PROTEIN"/>
    <property type="match status" value="1"/>
</dbReference>
<name>A0A1H6Q8P4_9FLAO</name>
<reference evidence="2" key="1">
    <citation type="submission" date="2016-10" db="EMBL/GenBank/DDBJ databases">
        <authorList>
            <person name="Varghese N."/>
            <person name="Submissions S."/>
        </authorList>
    </citation>
    <scope>NUCLEOTIDE SEQUENCE [LARGE SCALE GENOMIC DNA]</scope>
    <source>
        <strain evidence="2">DSM 17934</strain>
    </source>
</reference>
<proteinExistence type="predicted"/>
<gene>
    <name evidence="1" type="ORF">SAMN05660918_0232</name>
</gene>
<evidence type="ECO:0000313" key="2">
    <source>
        <dbReference type="Proteomes" id="UP000199702"/>
    </source>
</evidence>
<dbReference type="PANTHER" id="PTHR43657:SF1">
    <property type="entry name" value="ALTERED INHERITANCE OF MITOCHONDRIA PROTEIN 24, MITOCHONDRIAL"/>
    <property type="match status" value="1"/>
</dbReference>
<accession>A0A1H6Q8P4</accession>
<organism evidence="1 2">
    <name type="scientific">Flavobacterium terrigena</name>
    <dbReference type="NCBI Taxonomy" id="402734"/>
    <lineage>
        <taxon>Bacteria</taxon>
        <taxon>Pseudomonadati</taxon>
        <taxon>Bacteroidota</taxon>
        <taxon>Flavobacteriia</taxon>
        <taxon>Flavobacteriales</taxon>
        <taxon>Flavobacteriaceae</taxon>
        <taxon>Flavobacterium</taxon>
    </lineage>
</organism>
<dbReference type="STRING" id="402734.SAMN05660918_0232"/>
<dbReference type="NCBIfam" id="TIGR00266">
    <property type="entry name" value="TIGR00266 family protein"/>
    <property type="match status" value="1"/>
</dbReference>
<dbReference type="Pfam" id="PF01987">
    <property type="entry name" value="AIM24"/>
    <property type="match status" value="1"/>
</dbReference>
<dbReference type="EMBL" id="FNYA01000001">
    <property type="protein sequence ID" value="SEI38226.1"/>
    <property type="molecule type" value="Genomic_DNA"/>
</dbReference>
<evidence type="ECO:0000313" key="1">
    <source>
        <dbReference type="EMBL" id="SEI38226.1"/>
    </source>
</evidence>
<keyword evidence="2" id="KW-1185">Reference proteome</keyword>
<dbReference type="SUPFAM" id="SSF51219">
    <property type="entry name" value="TRAP-like"/>
    <property type="match status" value="1"/>
</dbReference>
<dbReference type="InterPro" id="IPR036983">
    <property type="entry name" value="AIM24_sf"/>
</dbReference>
<protein>
    <submittedName>
        <fullName evidence="1">TIGR00266 family protein</fullName>
    </submittedName>
</protein>
<dbReference type="Proteomes" id="UP000199702">
    <property type="component" value="Unassembled WGS sequence"/>
</dbReference>
<dbReference type="Gene3D" id="3.60.160.10">
    <property type="entry name" value="Mitochondrial biogenesis AIM24"/>
    <property type="match status" value="1"/>
</dbReference>
<dbReference type="OrthoDB" id="9779518at2"/>
<dbReference type="InterPro" id="IPR002838">
    <property type="entry name" value="AIM24"/>
</dbReference>
<dbReference type="AlphaFoldDB" id="A0A1H6Q8P4"/>
<sequence>MEIKTEGKPAFAYVMVTLAPGETMIAESDAMSSMSANLDMVAKFNGGLFVGLLKKYLGGESLFINHFTNNTNETLNLHLTQPTPGDIEVKELDGTSSYCIQNGSYIASEKGVKLGVKWAGLGSLIGGEGLFKLVVSGKGKVIFGAYGGLIEKEINGEYIVDTGHLVAYEPNMKLKPQLAGGIFSSLFGGEGFVTRVEGKGKIYIQTRNISGLASWLNRQL</sequence>